<evidence type="ECO:0000259" key="3">
    <source>
        <dbReference type="PROSITE" id="PS50164"/>
    </source>
</evidence>
<dbReference type="Proteomes" id="UP000222913">
    <property type="component" value="Unassembled WGS sequence"/>
</dbReference>
<dbReference type="NCBIfam" id="TIGR01453">
    <property type="entry name" value="grpIintron_endo"/>
    <property type="match status" value="1"/>
</dbReference>
<dbReference type="Gene3D" id="1.10.10.10">
    <property type="entry name" value="Winged helix-like DNA-binding domain superfamily/Winged helix DNA-binding domain"/>
    <property type="match status" value="1"/>
</dbReference>
<dbReference type="GO" id="GO:0003677">
    <property type="term" value="F:DNA binding"/>
    <property type="evidence" value="ECO:0007669"/>
    <property type="project" value="InterPro"/>
</dbReference>
<dbReference type="RefSeq" id="WP_099390390.1">
    <property type="nucleotide sequence ID" value="NZ_PEBM01000018.1"/>
</dbReference>
<dbReference type="InterPro" id="IPR003611">
    <property type="entry name" value="NUMOD3"/>
</dbReference>
<dbReference type="GO" id="GO:0004519">
    <property type="term" value="F:endonuclease activity"/>
    <property type="evidence" value="ECO:0007669"/>
    <property type="project" value="InterPro"/>
</dbReference>
<dbReference type="InterPro" id="IPR035901">
    <property type="entry name" value="GIY-YIG_endonuc_sf"/>
</dbReference>
<reference evidence="4 5" key="1">
    <citation type="submission" date="2017-10" db="EMBL/GenBank/DDBJ databases">
        <title>Whole-genome sequence of three Streptococcus macedonicus strains isolated from Italian cheeses of the Veneto region.</title>
        <authorList>
            <person name="Treu L."/>
            <person name="De Diego-Diaz B."/>
            <person name="Papadimitriou K."/>
            <person name="Tsakalidou E."/>
            <person name="Corich V."/>
            <person name="Giacomini A."/>
        </authorList>
    </citation>
    <scope>NUCLEOTIDE SEQUENCE [LARGE SCALE GENOMIC DNA]</scope>
    <source>
        <strain evidence="4 5">27MV</strain>
    </source>
</reference>
<dbReference type="InterPro" id="IPR054307">
    <property type="entry name" value="I-HmuI_NUMOD-like"/>
</dbReference>
<comment type="caution">
    <text evidence="4">The sequence shown here is derived from an EMBL/GenBank/DDBJ whole genome shotgun (WGS) entry which is preliminary data.</text>
</comment>
<dbReference type="SMART" id="SM00465">
    <property type="entry name" value="GIYc"/>
    <property type="match status" value="1"/>
</dbReference>
<feature type="compositionally biased region" description="Basic residues" evidence="2">
    <location>
        <begin position="142"/>
        <end position="151"/>
    </location>
</feature>
<dbReference type="PROSITE" id="PS50164">
    <property type="entry name" value="GIY_YIG"/>
    <property type="match status" value="1"/>
</dbReference>
<name>A0A2G3NXE1_STRMC</name>
<organism evidence="4 5">
    <name type="scientific">Streptococcus macedonicus</name>
    <name type="common">Streptococcus gallolyticus macedonicus</name>
    <dbReference type="NCBI Taxonomy" id="59310"/>
    <lineage>
        <taxon>Bacteria</taxon>
        <taxon>Bacillati</taxon>
        <taxon>Bacillota</taxon>
        <taxon>Bacilli</taxon>
        <taxon>Lactobacillales</taxon>
        <taxon>Streptococcaceae</taxon>
        <taxon>Streptococcus</taxon>
    </lineage>
</organism>
<evidence type="ECO:0000256" key="1">
    <source>
        <dbReference type="ARBA" id="ARBA00010045"/>
    </source>
</evidence>
<dbReference type="InterPro" id="IPR000305">
    <property type="entry name" value="GIY-YIG_endonuc"/>
</dbReference>
<sequence>MNLKIYSITNKINSKKYIGVTKDLDTRKRKHFWELKNNRHSNEKLQRDYNVFGGSAFEVEILEELKYATKKEGFKKEVFYIWKYNSCDDGYNMSYGADGSNLSQITDDTREKHRQEMLGNTYWLGRKHTEETKKKIGDVHRGKTVKASTRKKLSEKAKEKTGEKNPFYGKQHTDRTKQKLREARSKKCRCIETGVVYNSVKECAEKMGIPKARTHINQVCLGKARQTHGYTFEFVE</sequence>
<dbReference type="SUPFAM" id="SSF64496">
    <property type="entry name" value="DNA-binding domain of intron-encoded endonucleases"/>
    <property type="match status" value="2"/>
</dbReference>
<gene>
    <name evidence="4" type="ORF">CS010_02300</name>
</gene>
<feature type="compositionally biased region" description="Basic and acidic residues" evidence="2">
    <location>
        <begin position="152"/>
        <end position="163"/>
    </location>
</feature>
<dbReference type="InterPro" id="IPR036388">
    <property type="entry name" value="WH-like_DNA-bd_sf"/>
</dbReference>
<proteinExistence type="predicted"/>
<dbReference type="CDD" id="cd10437">
    <property type="entry name" value="GIY-YIG_HE_I-TevI_like"/>
    <property type="match status" value="1"/>
</dbReference>
<dbReference type="Pfam" id="PF07460">
    <property type="entry name" value="NUMOD3"/>
    <property type="match status" value="1"/>
</dbReference>
<dbReference type="AlphaFoldDB" id="A0A2G3NXE1"/>
<dbReference type="Pfam" id="PF22083">
    <property type="entry name" value="I-HmuI_NUMOD-like"/>
    <property type="match status" value="1"/>
</dbReference>
<feature type="region of interest" description="Disordered" evidence="2">
    <location>
        <begin position="135"/>
        <end position="178"/>
    </location>
</feature>
<dbReference type="SUPFAM" id="SSF82771">
    <property type="entry name" value="GIY-YIG endonuclease"/>
    <property type="match status" value="1"/>
</dbReference>
<accession>A0A2G3NXE1</accession>
<evidence type="ECO:0000256" key="2">
    <source>
        <dbReference type="SAM" id="MobiDB-lite"/>
    </source>
</evidence>
<comment type="similarity">
    <text evidence="1">To endonucleases of group I introns of fungi and phage.</text>
</comment>
<feature type="domain" description="GIY-YIG" evidence="3">
    <location>
        <begin position="1"/>
        <end position="93"/>
    </location>
</feature>
<dbReference type="EMBL" id="PEBM01000018">
    <property type="protein sequence ID" value="PHV58235.1"/>
    <property type="molecule type" value="Genomic_DNA"/>
</dbReference>
<evidence type="ECO:0000313" key="4">
    <source>
        <dbReference type="EMBL" id="PHV58235.1"/>
    </source>
</evidence>
<dbReference type="SMART" id="SM00496">
    <property type="entry name" value="IENR2"/>
    <property type="match status" value="3"/>
</dbReference>
<dbReference type="Gene3D" id="3.40.1440.10">
    <property type="entry name" value="GIY-YIG endonuclease"/>
    <property type="match status" value="1"/>
</dbReference>
<evidence type="ECO:0000313" key="5">
    <source>
        <dbReference type="Proteomes" id="UP000222913"/>
    </source>
</evidence>
<dbReference type="Pfam" id="PF01541">
    <property type="entry name" value="GIY-YIG"/>
    <property type="match status" value="1"/>
</dbReference>
<dbReference type="InterPro" id="IPR006350">
    <property type="entry name" value="Intron_endoG1"/>
</dbReference>
<protein>
    <recommendedName>
        <fullName evidence="3">GIY-YIG domain-containing protein</fullName>
    </recommendedName>
</protein>